<dbReference type="PANTHER" id="PTHR18935:SF7">
    <property type="entry name" value="JANUS KINASE AND MICROTUBULE-INTERACTING PROTEIN 2"/>
    <property type="match status" value="1"/>
</dbReference>
<dbReference type="Pfam" id="PF16034">
    <property type="entry name" value="JAKMIP_CC3"/>
    <property type="match status" value="1"/>
</dbReference>
<feature type="coiled-coil region" evidence="3">
    <location>
        <begin position="755"/>
        <end position="815"/>
    </location>
</feature>
<dbReference type="InterPro" id="IPR031994">
    <property type="entry name" value="JAKMIP_C"/>
</dbReference>
<evidence type="ECO:0000256" key="4">
    <source>
        <dbReference type="SAM" id="MobiDB-lite"/>
    </source>
</evidence>
<dbReference type="AlphaFoldDB" id="A0A8C7ZI91"/>
<dbReference type="Proteomes" id="UP000694383">
    <property type="component" value="Unplaced"/>
</dbReference>
<dbReference type="Ensembl" id="ENSOSIT00000045560.1">
    <property type="protein sequence ID" value="ENSOSIP00000043289.1"/>
    <property type="gene ID" value="ENSOSIG00000020792.1"/>
</dbReference>
<dbReference type="GO" id="GO:0019900">
    <property type="term" value="F:kinase binding"/>
    <property type="evidence" value="ECO:0007669"/>
    <property type="project" value="InterPro"/>
</dbReference>
<feature type="transmembrane region" description="Helical" evidence="5">
    <location>
        <begin position="825"/>
        <end position="850"/>
    </location>
</feature>
<evidence type="ECO:0000256" key="1">
    <source>
        <dbReference type="ARBA" id="ARBA00005239"/>
    </source>
</evidence>
<name>A0A8C7ZI91_9TELE</name>
<keyword evidence="5" id="KW-0472">Membrane</keyword>
<sequence>MAKKGRMKGEKPEALISALQAANEDLRSKLTDIQIELHQEKCKVSKLERDKVQEVKRVREQEQHRHTATLTEQRAKWHEEKQKELQALRESLTRQHEQELARHAKIKDQENQRLKAALNAMRDGSGEKVRTALTLEAKEEARRFFDQERVKLLQEIAELKSSKKQTDEALSNMIQADKMKAGDLRVEHQQHQEQISKIKWDCERDIRRLVDEIKAKDRTIFALEKELESTTGFLQKLQLQKDALDEQLFLAKEAECGLGSPKREIPGRAGDGAEHHGSPDLRRNQRRIADLNSTIRRLEDRNSLLGDERNELLKRVRETEKQCKPLLEKNKLLSKRNDDLTMTIQKLEEKLKNLTKENLEMVQRMSSHPPLKKLKSLNDLDQAHDDQEITFLKLQVLEQQNIIDELTRVGRTLNDWNLIAIFSSTSDNFQCDGKFRETGQFFKYTKTPLPIVVDTFFGYDEESMDSESSSVASFRMDRTPATPDEDLVEGLANEESELRFRQLTREYQALQRAYALLQEQKGGVLDAEMEAKAQEQLQADVLRYKAKIEDLEKELAFKGQKNLSYCVCFQVEKMESDCSRLQQELQDSRDQNELLEFRILELERERRSPPFNHLRMHPFSEGVSALQIYCMKEGVKDVCIPDLIKLLDILGDNGNLRNEEQVAIIQASTVLSLAEKWIQQIEGTEAALHQKMMDLQIEMEMFCKQKGYLEEELDYRKQALDQAYMQIQELEATLYNSLQQDKVIKYGEPLNELQRDELRTAVEKLRRQMLRKSREYDCQILQERMELLHQAHQRIRDLEDKTEIQRRQIKDLEEKVQTFLSRLKYLCTLLIFGVCFIFLLVINRLFYFLFNSFGFGLFY</sequence>
<dbReference type="GO" id="GO:0008017">
    <property type="term" value="F:microtubule binding"/>
    <property type="evidence" value="ECO:0007669"/>
    <property type="project" value="InterPro"/>
</dbReference>
<feature type="coiled-coil region" evidence="3">
    <location>
        <begin position="206"/>
        <end position="254"/>
    </location>
</feature>
<evidence type="ECO:0000256" key="2">
    <source>
        <dbReference type="ARBA" id="ARBA00023054"/>
    </source>
</evidence>
<evidence type="ECO:0000313" key="7">
    <source>
        <dbReference type="Ensembl" id="ENSOSIP00000043289.1"/>
    </source>
</evidence>
<evidence type="ECO:0000256" key="3">
    <source>
        <dbReference type="SAM" id="Coils"/>
    </source>
</evidence>
<protein>
    <submittedName>
        <fullName evidence="7">Janus kinase and microtubule interacting protein 2</fullName>
    </submittedName>
</protein>
<evidence type="ECO:0000256" key="5">
    <source>
        <dbReference type="SAM" id="Phobius"/>
    </source>
</evidence>
<keyword evidence="5" id="KW-0812">Transmembrane</keyword>
<dbReference type="InterPro" id="IPR024836">
    <property type="entry name" value="JAKMIP"/>
</dbReference>
<feature type="coiled-coil region" evidence="3">
    <location>
        <begin position="16"/>
        <end position="50"/>
    </location>
</feature>
<dbReference type="GeneTree" id="ENSGT00940000153713"/>
<feature type="coiled-coil region" evidence="3">
    <location>
        <begin position="75"/>
        <end position="109"/>
    </location>
</feature>
<reference evidence="7" key="1">
    <citation type="submission" date="2025-08" db="UniProtKB">
        <authorList>
            <consortium name="Ensembl"/>
        </authorList>
    </citation>
    <scope>IDENTIFICATION</scope>
</reference>
<reference evidence="7" key="2">
    <citation type="submission" date="2025-09" db="UniProtKB">
        <authorList>
            <consortium name="Ensembl"/>
        </authorList>
    </citation>
    <scope>IDENTIFICATION</scope>
</reference>
<keyword evidence="5" id="KW-1133">Transmembrane helix</keyword>
<proteinExistence type="inferred from homology"/>
<feature type="coiled-coil region" evidence="3">
    <location>
        <begin position="493"/>
        <end position="605"/>
    </location>
</feature>
<evidence type="ECO:0000313" key="8">
    <source>
        <dbReference type="Proteomes" id="UP000694383"/>
    </source>
</evidence>
<dbReference type="PANTHER" id="PTHR18935">
    <property type="entry name" value="GOLGIN SUBFAMILY A MEMBER 4-LIKE ISOFORM X1"/>
    <property type="match status" value="1"/>
</dbReference>
<feature type="compositionally biased region" description="Basic and acidic residues" evidence="4">
    <location>
        <begin position="261"/>
        <end position="283"/>
    </location>
</feature>
<feature type="domain" description="Janus kinase and microtubule-interacting protein C-terminal" evidence="6">
    <location>
        <begin position="443"/>
        <end position="612"/>
    </location>
</feature>
<accession>A0A8C7ZI91</accession>
<evidence type="ECO:0000259" key="6">
    <source>
        <dbReference type="Pfam" id="PF16034"/>
    </source>
</evidence>
<comment type="similarity">
    <text evidence="1">Belongs to the JAKMIP family.</text>
</comment>
<organism evidence="7 8">
    <name type="scientific">Oryzias sinensis</name>
    <name type="common">Chinese medaka</name>
    <dbReference type="NCBI Taxonomy" id="183150"/>
    <lineage>
        <taxon>Eukaryota</taxon>
        <taxon>Metazoa</taxon>
        <taxon>Chordata</taxon>
        <taxon>Craniata</taxon>
        <taxon>Vertebrata</taxon>
        <taxon>Euteleostomi</taxon>
        <taxon>Actinopterygii</taxon>
        <taxon>Neopterygii</taxon>
        <taxon>Teleostei</taxon>
        <taxon>Neoteleostei</taxon>
        <taxon>Acanthomorphata</taxon>
        <taxon>Ovalentaria</taxon>
        <taxon>Atherinomorphae</taxon>
        <taxon>Beloniformes</taxon>
        <taxon>Adrianichthyidae</taxon>
        <taxon>Oryziinae</taxon>
        <taxon>Oryzias</taxon>
    </lineage>
</organism>
<keyword evidence="8" id="KW-1185">Reference proteome</keyword>
<keyword evidence="2 3" id="KW-0175">Coiled coil</keyword>
<feature type="region of interest" description="Disordered" evidence="4">
    <location>
        <begin position="260"/>
        <end position="283"/>
    </location>
</feature>